<sequence>VARLQQRVGRDRGEVRGAAGRLGPAEPRDYLRPLGHRARPRGGGPGATRREAL</sequence>
<name>A0A6J4QZ31_9ACTN</name>
<dbReference type="AlphaFoldDB" id="A0A6J4QZ31"/>
<evidence type="ECO:0000256" key="1">
    <source>
        <dbReference type="SAM" id="MobiDB-lite"/>
    </source>
</evidence>
<accession>A0A6J4QZ31</accession>
<feature type="non-terminal residue" evidence="2">
    <location>
        <position position="1"/>
    </location>
</feature>
<gene>
    <name evidence="2" type="ORF">AVDCRST_MAG01-01-4921</name>
</gene>
<dbReference type="EMBL" id="CADCUW010000642">
    <property type="protein sequence ID" value="CAA9453952.1"/>
    <property type="molecule type" value="Genomic_DNA"/>
</dbReference>
<feature type="non-terminal residue" evidence="2">
    <location>
        <position position="53"/>
    </location>
</feature>
<reference evidence="2" key="1">
    <citation type="submission" date="2020-02" db="EMBL/GenBank/DDBJ databases">
        <authorList>
            <person name="Meier V. D."/>
        </authorList>
    </citation>
    <scope>NUCLEOTIDE SEQUENCE</scope>
    <source>
        <strain evidence="2">AVDCRST_MAG01</strain>
    </source>
</reference>
<proteinExistence type="predicted"/>
<protein>
    <submittedName>
        <fullName evidence="2">Uncharacterized protein</fullName>
    </submittedName>
</protein>
<feature type="region of interest" description="Disordered" evidence="1">
    <location>
        <begin position="1"/>
        <end position="53"/>
    </location>
</feature>
<organism evidence="2">
    <name type="scientific">uncultured Rubrobacteraceae bacterium</name>
    <dbReference type="NCBI Taxonomy" id="349277"/>
    <lineage>
        <taxon>Bacteria</taxon>
        <taxon>Bacillati</taxon>
        <taxon>Actinomycetota</taxon>
        <taxon>Rubrobacteria</taxon>
        <taxon>Rubrobacterales</taxon>
        <taxon>Rubrobacteraceae</taxon>
        <taxon>environmental samples</taxon>
    </lineage>
</organism>
<evidence type="ECO:0000313" key="2">
    <source>
        <dbReference type="EMBL" id="CAA9453952.1"/>
    </source>
</evidence>